<evidence type="ECO:0000313" key="3">
    <source>
        <dbReference type="Proteomes" id="UP000007305"/>
    </source>
</evidence>
<dbReference type="AlphaFoldDB" id="A0A804LT77"/>
<keyword evidence="3" id="KW-1185">Reference proteome</keyword>
<name>A0A804LT77_MAIZE</name>
<feature type="region of interest" description="Disordered" evidence="1">
    <location>
        <begin position="1"/>
        <end position="205"/>
    </location>
</feature>
<feature type="compositionally biased region" description="Low complexity" evidence="1">
    <location>
        <begin position="8"/>
        <end position="17"/>
    </location>
</feature>
<protein>
    <submittedName>
        <fullName evidence="2">Uncharacterized protein</fullName>
    </submittedName>
</protein>
<dbReference type="InParanoid" id="A0A804LT77"/>
<feature type="compositionally biased region" description="Low complexity" evidence="1">
    <location>
        <begin position="183"/>
        <end position="198"/>
    </location>
</feature>
<dbReference type="EnsemblPlants" id="Zm00001eb034880_T001">
    <property type="protein sequence ID" value="Zm00001eb034880_P001"/>
    <property type="gene ID" value="Zm00001eb034880"/>
</dbReference>
<dbReference type="Proteomes" id="UP000007305">
    <property type="component" value="Chromosome 1"/>
</dbReference>
<reference evidence="2" key="3">
    <citation type="submission" date="2021-05" db="UniProtKB">
        <authorList>
            <consortium name="EnsemblPlants"/>
        </authorList>
    </citation>
    <scope>IDENTIFICATION</scope>
    <source>
        <strain evidence="2">cv. B73</strain>
    </source>
</reference>
<evidence type="ECO:0000256" key="1">
    <source>
        <dbReference type="SAM" id="MobiDB-lite"/>
    </source>
</evidence>
<organism evidence="2 3">
    <name type="scientific">Zea mays</name>
    <name type="common">Maize</name>
    <dbReference type="NCBI Taxonomy" id="4577"/>
    <lineage>
        <taxon>Eukaryota</taxon>
        <taxon>Viridiplantae</taxon>
        <taxon>Streptophyta</taxon>
        <taxon>Embryophyta</taxon>
        <taxon>Tracheophyta</taxon>
        <taxon>Spermatophyta</taxon>
        <taxon>Magnoliopsida</taxon>
        <taxon>Liliopsida</taxon>
        <taxon>Poales</taxon>
        <taxon>Poaceae</taxon>
        <taxon>PACMAD clade</taxon>
        <taxon>Panicoideae</taxon>
        <taxon>Andropogonodae</taxon>
        <taxon>Andropogoneae</taxon>
        <taxon>Tripsacinae</taxon>
        <taxon>Zea</taxon>
    </lineage>
</organism>
<feature type="compositionally biased region" description="Polar residues" evidence="1">
    <location>
        <begin position="158"/>
        <end position="170"/>
    </location>
</feature>
<sequence length="276" mass="28849">MGPDSRLRASSARLSIRSRPRSGGTRPLSRLPARSRCLSSVSDVSDAGMPPDSWLPARLSTARRDCPPPSGGTAPVRRFPGSSRTRRYGSDVATQAGMGPEIRFQSASTSVERRSRRHTASETYPDMTPDAGRPAGAITASSASPRRDRSATRPVVGSQATPYHPAQQSVPAAHVENTPSCRSSSDSAARIESSASRSAAEHSDAASCVSEARAATTTSATAVAADAIAGFAFLLGRDAGSGRQCSVSGDELLKEIIVERVAVALVGWWQCGCGMH</sequence>
<evidence type="ECO:0000313" key="2">
    <source>
        <dbReference type="EnsemblPlants" id="Zm00001eb034880_P001"/>
    </source>
</evidence>
<accession>A0A804LT77</accession>
<reference evidence="2" key="2">
    <citation type="submission" date="2019-07" db="EMBL/GenBank/DDBJ databases">
        <authorList>
            <person name="Seetharam A."/>
            <person name="Woodhouse M."/>
            <person name="Cannon E."/>
        </authorList>
    </citation>
    <scope>NUCLEOTIDE SEQUENCE [LARGE SCALE GENOMIC DNA]</scope>
    <source>
        <strain evidence="2">cv. B73</strain>
    </source>
</reference>
<dbReference type="Gramene" id="Zm00001eb034880_T001">
    <property type="protein sequence ID" value="Zm00001eb034880_P001"/>
    <property type="gene ID" value="Zm00001eb034880"/>
</dbReference>
<reference evidence="3" key="1">
    <citation type="submission" date="2015-12" db="EMBL/GenBank/DDBJ databases">
        <title>Update maize B73 reference genome by single molecule sequencing technologies.</title>
        <authorList>
            <consortium name="Maize Genome Sequencing Project"/>
            <person name="Ware D."/>
        </authorList>
    </citation>
    <scope>NUCLEOTIDE SEQUENCE [LARGE SCALE GENOMIC DNA]</scope>
    <source>
        <strain evidence="3">cv. B73</strain>
    </source>
</reference>
<proteinExistence type="predicted"/>